<keyword evidence="4" id="KW-1185">Reference proteome</keyword>
<accession>A0A6A6SE10</accession>
<dbReference type="OrthoDB" id="3800411at2759"/>
<organism evidence="3 4">
    <name type="scientific">Massarina eburnea CBS 473.64</name>
    <dbReference type="NCBI Taxonomy" id="1395130"/>
    <lineage>
        <taxon>Eukaryota</taxon>
        <taxon>Fungi</taxon>
        <taxon>Dikarya</taxon>
        <taxon>Ascomycota</taxon>
        <taxon>Pezizomycotina</taxon>
        <taxon>Dothideomycetes</taxon>
        <taxon>Pleosporomycetidae</taxon>
        <taxon>Pleosporales</taxon>
        <taxon>Massarineae</taxon>
        <taxon>Massarinaceae</taxon>
        <taxon>Massarina</taxon>
    </lineage>
</organism>
<dbReference type="AlphaFoldDB" id="A0A6A6SE10"/>
<feature type="compositionally biased region" description="Pro residues" evidence="1">
    <location>
        <begin position="184"/>
        <end position="195"/>
    </location>
</feature>
<protein>
    <submittedName>
        <fullName evidence="3">Uncharacterized protein</fullName>
    </submittedName>
</protein>
<name>A0A6A6SE10_9PLEO</name>
<keyword evidence="2" id="KW-0732">Signal</keyword>
<proteinExistence type="predicted"/>
<evidence type="ECO:0000313" key="3">
    <source>
        <dbReference type="EMBL" id="KAF2646135.1"/>
    </source>
</evidence>
<dbReference type="PROSITE" id="PS51257">
    <property type="entry name" value="PROKAR_LIPOPROTEIN"/>
    <property type="match status" value="1"/>
</dbReference>
<evidence type="ECO:0000313" key="4">
    <source>
        <dbReference type="Proteomes" id="UP000799753"/>
    </source>
</evidence>
<dbReference type="Proteomes" id="UP000799753">
    <property type="component" value="Unassembled WGS sequence"/>
</dbReference>
<dbReference type="EMBL" id="MU006776">
    <property type="protein sequence ID" value="KAF2646135.1"/>
    <property type="molecule type" value="Genomic_DNA"/>
</dbReference>
<feature type="compositionally biased region" description="Low complexity" evidence="1">
    <location>
        <begin position="157"/>
        <end position="183"/>
    </location>
</feature>
<feature type="signal peptide" evidence="2">
    <location>
        <begin position="1"/>
        <end position="18"/>
    </location>
</feature>
<sequence length="224" mass="22577">MKCTTILFGLAATGCAQAESDDYLRLKPTGSEITITYGFETITIPIFNPSNAPKFGEPSDTSLAPPAKPTVSFSHISSPIPSCTSSLAPPANPTVSFSHITGPIPSYTPSLAPPANPTVSFSHISSSPIPSYTSSLAPPPSVSVSFSVITSSIPTFTGSSSTLASSTRASPSTTPAPSTSATPSPSPSSSSPPAPTNTNNAGRMMRSEMVGVVAGGLVAGFALV</sequence>
<reference evidence="3" key="1">
    <citation type="journal article" date="2020" name="Stud. Mycol.">
        <title>101 Dothideomycetes genomes: a test case for predicting lifestyles and emergence of pathogens.</title>
        <authorList>
            <person name="Haridas S."/>
            <person name="Albert R."/>
            <person name="Binder M."/>
            <person name="Bloem J."/>
            <person name="Labutti K."/>
            <person name="Salamov A."/>
            <person name="Andreopoulos B."/>
            <person name="Baker S."/>
            <person name="Barry K."/>
            <person name="Bills G."/>
            <person name="Bluhm B."/>
            <person name="Cannon C."/>
            <person name="Castanera R."/>
            <person name="Culley D."/>
            <person name="Daum C."/>
            <person name="Ezra D."/>
            <person name="Gonzalez J."/>
            <person name="Henrissat B."/>
            <person name="Kuo A."/>
            <person name="Liang C."/>
            <person name="Lipzen A."/>
            <person name="Lutzoni F."/>
            <person name="Magnuson J."/>
            <person name="Mondo S."/>
            <person name="Nolan M."/>
            <person name="Ohm R."/>
            <person name="Pangilinan J."/>
            <person name="Park H.-J."/>
            <person name="Ramirez L."/>
            <person name="Alfaro M."/>
            <person name="Sun H."/>
            <person name="Tritt A."/>
            <person name="Yoshinaga Y."/>
            <person name="Zwiers L.-H."/>
            <person name="Turgeon B."/>
            <person name="Goodwin S."/>
            <person name="Spatafora J."/>
            <person name="Crous P."/>
            <person name="Grigoriev I."/>
        </authorList>
    </citation>
    <scope>NUCLEOTIDE SEQUENCE</scope>
    <source>
        <strain evidence="3">CBS 473.64</strain>
    </source>
</reference>
<gene>
    <name evidence="3" type="ORF">P280DRAFT_502784</name>
</gene>
<feature type="chain" id="PRO_5025597362" evidence="2">
    <location>
        <begin position="19"/>
        <end position="224"/>
    </location>
</feature>
<evidence type="ECO:0000256" key="1">
    <source>
        <dbReference type="SAM" id="MobiDB-lite"/>
    </source>
</evidence>
<evidence type="ECO:0000256" key="2">
    <source>
        <dbReference type="SAM" id="SignalP"/>
    </source>
</evidence>
<feature type="region of interest" description="Disordered" evidence="1">
    <location>
        <begin position="157"/>
        <end position="202"/>
    </location>
</feature>